<reference evidence="1 2" key="1">
    <citation type="submission" date="2020-08" db="EMBL/GenBank/DDBJ databases">
        <title>Genomic Encyclopedia of Type Strains, Phase IV (KMG-IV): sequencing the most valuable type-strain genomes for metagenomic binning, comparative biology and taxonomic classification.</title>
        <authorList>
            <person name="Goeker M."/>
        </authorList>
    </citation>
    <scope>NUCLEOTIDE SEQUENCE [LARGE SCALE GENOMIC DNA]</scope>
    <source>
        <strain evidence="1 2">DSM 105481</strain>
    </source>
</reference>
<evidence type="ECO:0000313" key="1">
    <source>
        <dbReference type="EMBL" id="MBA9025843.1"/>
    </source>
</evidence>
<keyword evidence="2" id="KW-1185">Reference proteome</keyword>
<comment type="caution">
    <text evidence="1">The sequence shown here is derived from an EMBL/GenBank/DDBJ whole genome shotgun (WGS) entry which is preliminary data.</text>
</comment>
<evidence type="ECO:0000313" key="2">
    <source>
        <dbReference type="Proteomes" id="UP000626697"/>
    </source>
</evidence>
<sequence>MVHIYFQNDTEACKWLQFVSVHPLGAELHSYIQFVSEEGIIITVEERHLDDVHRLLSDVFYTFLVEEKVRDGLEHTIREKFLFEEQDEVDAILDIAASIVEGEMKVGSSAGFKEAKAAIAESIQDVLTEAKSFSFESIATFRLKGFFESLEHYAGLAIDEYKLEQDYQNFIATLRDFLNKRQSQLQTVHLVHQENFAFFDESYQRLEKDDFTRMMDRRLLGGYPIYIDSTALAPLISIAPERLYVYTDDAEDGLIQTIRRVFEERTIIRPVQSFSSTLS</sequence>
<dbReference type="Proteomes" id="UP000626697">
    <property type="component" value="Unassembled WGS sequence"/>
</dbReference>
<protein>
    <submittedName>
        <fullName evidence="1">Sporulation protein YtxC</fullName>
    </submittedName>
</protein>
<proteinExistence type="predicted"/>
<dbReference type="InterPro" id="IPR014199">
    <property type="entry name" value="Spore_YtxC"/>
</dbReference>
<dbReference type="EMBL" id="JACJHX010000002">
    <property type="protein sequence ID" value="MBA9025843.1"/>
    <property type="molecule type" value="Genomic_DNA"/>
</dbReference>
<name>A0ABR6CME3_9BACI</name>
<dbReference type="Pfam" id="PF08812">
    <property type="entry name" value="YtxC"/>
    <property type="match status" value="1"/>
</dbReference>
<dbReference type="RefSeq" id="WP_051404969.1">
    <property type="nucleotide sequence ID" value="NZ_JACJHX010000002.1"/>
</dbReference>
<organism evidence="1 2">
    <name type="scientific">Peribacillus huizhouensis</name>
    <dbReference type="NCBI Taxonomy" id="1501239"/>
    <lineage>
        <taxon>Bacteria</taxon>
        <taxon>Bacillati</taxon>
        <taxon>Bacillota</taxon>
        <taxon>Bacilli</taxon>
        <taxon>Bacillales</taxon>
        <taxon>Bacillaceae</taxon>
        <taxon>Peribacillus</taxon>
    </lineage>
</organism>
<gene>
    <name evidence="1" type="ORF">HNP81_001126</name>
</gene>
<dbReference type="NCBIfam" id="TIGR02834">
    <property type="entry name" value="spo_ytxC"/>
    <property type="match status" value="1"/>
</dbReference>
<accession>A0ABR6CME3</accession>